<keyword evidence="7" id="KW-0472">Membrane</keyword>
<dbReference type="SUPFAM" id="SSF47384">
    <property type="entry name" value="Homodimeric domain of signal transducing histidine kinase"/>
    <property type="match status" value="1"/>
</dbReference>
<dbReference type="PANTHER" id="PTHR43711:SF26">
    <property type="entry name" value="SENSOR HISTIDINE KINASE RCSC"/>
    <property type="match status" value="1"/>
</dbReference>
<evidence type="ECO:0000256" key="4">
    <source>
        <dbReference type="ARBA" id="ARBA00022679"/>
    </source>
</evidence>
<evidence type="ECO:0000256" key="5">
    <source>
        <dbReference type="ARBA" id="ARBA00022777"/>
    </source>
</evidence>
<dbReference type="Pfam" id="PF02518">
    <property type="entry name" value="HATPase_c"/>
    <property type="match status" value="1"/>
</dbReference>
<dbReference type="EMBL" id="CP060714">
    <property type="protein sequence ID" value="QNN55713.1"/>
    <property type="molecule type" value="Genomic_DNA"/>
</dbReference>
<dbReference type="PRINTS" id="PR00344">
    <property type="entry name" value="BCTRLSENSOR"/>
</dbReference>
<accession>A0A7G9RJD8</accession>
<keyword evidence="3" id="KW-0597">Phosphoprotein</keyword>
<dbReference type="Gene3D" id="3.30.565.10">
    <property type="entry name" value="Histidine kinase-like ATPase, C-terminal domain"/>
    <property type="match status" value="1"/>
</dbReference>
<organism evidence="9 10">
    <name type="scientific">Diaphorobacter ruginosibacter</name>
    <dbReference type="NCBI Taxonomy" id="1715720"/>
    <lineage>
        <taxon>Bacteria</taxon>
        <taxon>Pseudomonadati</taxon>
        <taxon>Pseudomonadota</taxon>
        <taxon>Betaproteobacteria</taxon>
        <taxon>Burkholderiales</taxon>
        <taxon>Comamonadaceae</taxon>
        <taxon>Diaphorobacter</taxon>
    </lineage>
</organism>
<dbReference type="SUPFAM" id="SSF55874">
    <property type="entry name" value="ATPase domain of HSP90 chaperone/DNA topoisomerase II/histidine kinase"/>
    <property type="match status" value="1"/>
</dbReference>
<evidence type="ECO:0000259" key="8">
    <source>
        <dbReference type="PROSITE" id="PS50109"/>
    </source>
</evidence>
<dbReference type="InterPro" id="IPR003594">
    <property type="entry name" value="HATPase_dom"/>
</dbReference>
<sequence length="558" mass="61953">MTTINYNLFFATSAFVSGLVLIPLLLSNHIRQIGINRIGLYTLGFFIATLAVCLYAGWFNNNPTIYSYSSIGNHLLTLGVAVQTLGIRKFYGQPLMRYLIIPCTVISEVLVFWFMWGNPNYPYRLMSFTSFLFVFVFIQFITVIRYGDKSFINRLLSTSLAIECLVYLTRFTTLFIPDLVPTGPTGASYIQIAYVFVFSAVMPITAICLMINGNYLLQQKSLADAKVKNQQKTETLGFISHDLRAPLATISGYAELLLNDATDAQRKALISIQDNIKYQLSLIDELQDYSTLELHPLALKPTTTELLPLLNDISGYALALCSKQNNRFRCQLPQRIPRVMYLDGNRLRQVLLNLLSNAAKFTRNGAINLSVTLEPEEEGHSLHFAVSDTGVGIDLNSNIDIFGAFQQVQATSGSTGLGLFIAQRILSAMGSTMHVTSTVGQGSTFSFALSVPEFSDADSNWSIVPPSMACHGEPPQDLDLPGQALPEKAALDELANLALHGRLTDIESWIEFHCQRSSHAPFTALLKEMLERFDFSGIHTLALRSKERAMDSHSAHPI</sequence>
<dbReference type="Pfam" id="PF00512">
    <property type="entry name" value="HisKA"/>
    <property type="match status" value="1"/>
</dbReference>
<keyword evidence="10" id="KW-1185">Reference proteome</keyword>
<evidence type="ECO:0000256" key="1">
    <source>
        <dbReference type="ARBA" id="ARBA00000085"/>
    </source>
</evidence>
<dbReference type="InterPro" id="IPR004358">
    <property type="entry name" value="Sig_transdc_His_kin-like_C"/>
</dbReference>
<dbReference type="CDD" id="cd00082">
    <property type="entry name" value="HisKA"/>
    <property type="match status" value="1"/>
</dbReference>
<dbReference type="SMART" id="SM00388">
    <property type="entry name" value="HisKA"/>
    <property type="match status" value="1"/>
</dbReference>
<keyword evidence="6" id="KW-0902">Two-component regulatory system</keyword>
<feature type="transmembrane region" description="Helical" evidence="7">
    <location>
        <begin position="155"/>
        <end position="176"/>
    </location>
</feature>
<dbReference type="InterPro" id="IPR005467">
    <property type="entry name" value="His_kinase_dom"/>
</dbReference>
<feature type="transmembrane region" description="Helical" evidence="7">
    <location>
        <begin position="6"/>
        <end position="26"/>
    </location>
</feature>
<dbReference type="SMART" id="SM00387">
    <property type="entry name" value="HATPase_c"/>
    <property type="match status" value="1"/>
</dbReference>
<feature type="transmembrane region" description="Helical" evidence="7">
    <location>
        <begin position="98"/>
        <end position="116"/>
    </location>
</feature>
<proteinExistence type="predicted"/>
<feature type="transmembrane region" description="Helical" evidence="7">
    <location>
        <begin position="38"/>
        <end position="59"/>
    </location>
</feature>
<dbReference type="Proteomes" id="UP000515811">
    <property type="component" value="Chromosome"/>
</dbReference>
<dbReference type="KEGG" id="drg:H9K76_13855"/>
<evidence type="ECO:0000256" key="6">
    <source>
        <dbReference type="ARBA" id="ARBA00023012"/>
    </source>
</evidence>
<evidence type="ECO:0000256" key="3">
    <source>
        <dbReference type="ARBA" id="ARBA00022553"/>
    </source>
</evidence>
<keyword evidence="5 9" id="KW-0418">Kinase</keyword>
<dbReference type="GO" id="GO:0000155">
    <property type="term" value="F:phosphorelay sensor kinase activity"/>
    <property type="evidence" value="ECO:0007669"/>
    <property type="project" value="InterPro"/>
</dbReference>
<evidence type="ECO:0000256" key="2">
    <source>
        <dbReference type="ARBA" id="ARBA00012438"/>
    </source>
</evidence>
<name>A0A7G9RJD8_9BURK</name>
<feature type="transmembrane region" description="Helical" evidence="7">
    <location>
        <begin position="122"/>
        <end position="143"/>
    </location>
</feature>
<evidence type="ECO:0000313" key="9">
    <source>
        <dbReference type="EMBL" id="QNN55713.1"/>
    </source>
</evidence>
<dbReference type="InterPro" id="IPR036097">
    <property type="entry name" value="HisK_dim/P_sf"/>
</dbReference>
<keyword evidence="7" id="KW-0812">Transmembrane</keyword>
<reference evidence="9 10" key="1">
    <citation type="submission" date="2020-08" db="EMBL/GenBank/DDBJ databases">
        <title>Genome sequence of Diaphorobacter ruginosibacter DSM 27467T.</title>
        <authorList>
            <person name="Hyun D.-W."/>
            <person name="Bae J.-W."/>
        </authorList>
    </citation>
    <scope>NUCLEOTIDE SEQUENCE [LARGE SCALE GENOMIC DNA]</scope>
    <source>
        <strain evidence="9 10">DSM 27467</strain>
    </source>
</reference>
<dbReference type="RefSeq" id="WP_187595986.1">
    <property type="nucleotide sequence ID" value="NZ_CP060714.1"/>
</dbReference>
<evidence type="ECO:0000256" key="7">
    <source>
        <dbReference type="SAM" id="Phobius"/>
    </source>
</evidence>
<gene>
    <name evidence="9" type="ORF">H9K76_13855</name>
</gene>
<dbReference type="EC" id="2.7.13.3" evidence="2"/>
<feature type="transmembrane region" description="Helical" evidence="7">
    <location>
        <begin position="188"/>
        <end position="211"/>
    </location>
</feature>
<dbReference type="InterPro" id="IPR003661">
    <property type="entry name" value="HisK_dim/P_dom"/>
</dbReference>
<comment type="catalytic activity">
    <reaction evidence="1">
        <text>ATP + protein L-histidine = ADP + protein N-phospho-L-histidine.</text>
        <dbReference type="EC" id="2.7.13.3"/>
    </reaction>
</comment>
<dbReference type="InterPro" id="IPR050736">
    <property type="entry name" value="Sensor_HK_Regulatory"/>
</dbReference>
<dbReference type="Gene3D" id="1.10.287.130">
    <property type="match status" value="1"/>
</dbReference>
<feature type="transmembrane region" description="Helical" evidence="7">
    <location>
        <begin position="65"/>
        <end position="86"/>
    </location>
</feature>
<keyword evidence="7" id="KW-1133">Transmembrane helix</keyword>
<dbReference type="PANTHER" id="PTHR43711">
    <property type="entry name" value="TWO-COMPONENT HISTIDINE KINASE"/>
    <property type="match status" value="1"/>
</dbReference>
<protein>
    <recommendedName>
        <fullName evidence="2">histidine kinase</fullName>
        <ecNumber evidence="2">2.7.13.3</ecNumber>
    </recommendedName>
</protein>
<dbReference type="InterPro" id="IPR036890">
    <property type="entry name" value="HATPase_C_sf"/>
</dbReference>
<feature type="domain" description="Histidine kinase" evidence="8">
    <location>
        <begin position="238"/>
        <end position="453"/>
    </location>
</feature>
<keyword evidence="4" id="KW-0808">Transferase</keyword>
<dbReference type="AlphaFoldDB" id="A0A7G9RJD8"/>
<evidence type="ECO:0000313" key="10">
    <source>
        <dbReference type="Proteomes" id="UP000515811"/>
    </source>
</evidence>
<dbReference type="PROSITE" id="PS50109">
    <property type="entry name" value="HIS_KIN"/>
    <property type="match status" value="1"/>
</dbReference>